<dbReference type="SUPFAM" id="SSF56935">
    <property type="entry name" value="Porins"/>
    <property type="match status" value="1"/>
</dbReference>
<dbReference type="NCBIfam" id="TIGR04056">
    <property type="entry name" value="OMP_RagA_SusC"/>
    <property type="match status" value="1"/>
</dbReference>
<dbReference type="AlphaFoldDB" id="A0A1W2C0S7"/>
<accession>A0A1W2C0S7</accession>
<dbReference type="Gene3D" id="2.60.40.1120">
    <property type="entry name" value="Carboxypeptidase-like, regulatory domain"/>
    <property type="match status" value="1"/>
</dbReference>
<dbReference type="Pfam" id="PF13715">
    <property type="entry name" value="CarbopepD_reg_2"/>
    <property type="match status" value="1"/>
</dbReference>
<keyword evidence="2 7" id="KW-0813">Transport</keyword>
<dbReference type="OrthoDB" id="9768177at2"/>
<dbReference type="InterPro" id="IPR036942">
    <property type="entry name" value="Beta-barrel_TonB_sf"/>
</dbReference>
<keyword evidence="4 7" id="KW-0812">Transmembrane</keyword>
<dbReference type="SUPFAM" id="SSF49464">
    <property type="entry name" value="Carboxypeptidase regulatory domain-like"/>
    <property type="match status" value="1"/>
</dbReference>
<dbReference type="InterPro" id="IPR012910">
    <property type="entry name" value="Plug_dom"/>
</dbReference>
<dbReference type="PROSITE" id="PS52016">
    <property type="entry name" value="TONB_DEPENDENT_REC_3"/>
    <property type="match status" value="1"/>
</dbReference>
<sequence>MNLKLLLIIFLSALSTANVFAQEKKTITGIVRDAAGIPLPGVSINEKGSTTATSTDNYGKFAIRVNANATLKFSFLGYASQEIAIGDNATINVTLLEDTRALSEVVVTALGIKKEKRQLGFSVTEVKGDVLAKSNEVNPINALQGRVAGVQIDQGAGGLFGNAKILIRGNSTTRKNNQPIFVVDGVIMDNDVFEGTGRDFGNDLKDLNADNFETISILKGSAAAALYGSRAMNGVVLITTKKGSLRKGIGITFNHATSISNPYSGPDFQNEFGGGSVGGFFTDNRDPNYQADNWTTKVFPINPSTGLPYIDKQIGRELENWGPRMLGQDVTNYDGTPTKYLPQPNNYLDAFQNGVGNNTNVALEGGTENSTFRLTYNHNDAKGVTRNNDLTKNAFDLRATHNFNKRISIDASISYTNFNGKNPPRLGGLDAFGSFNLGHMYTWVLPRNYDTKYWIQKDKYTSILGGAPDPNNANEPNGAPESRFWYSLYNNNYTQNEQLFRGRAAVTTVLTDWAKLVLEGNFSNIYTKTETSELGLGINFTGGSYGLGFSNKQSNSLKAMLMMNKDISEDLTLNGYIGGESQRNRVDFENSTTAGGLLYPGGFFLSNSTNPATVNGGVLSRKNYNSLYASADVGYKNMLFLQATWRGDWSSALTYSDGSGNNFYNYPAVSLSWIFSETFKTLPSWISFGKLRTNISALGNDTDPYKLNSGFLINGFTNANGGTVPISTYSTSTVNQPNLQPERKIAKEIGLEMRFLKSKLGLDFSFYQDNTRNQIINIPTPVESGVGAILINAGNIQNKGIELAIDATPVATKNFTWNTALNFSRNRNLIVELYPGRSELNLDANITEISTWAVVGKAYGTLRSQIHSTKFQAKDGSGNNIDDPRNGKPILSWRSDARAAFPARSNQFQDVGDINAKYRAGFDNTFTYKSFSFNFLLDAKIGGDFVMGSYRFGTHTGALANTLAGRDAATGGITWTSKYNNVQYDDGMIPDGVFPAGQMIAQPNGSQVNVGGMTFQEAYNQGFVEPTHAPQFYYRYGSSSTGVSDYWIKENSYISLRQVGLTYSFPQRIYEKMRLNGLTLSAVGRDLGYIYHTLPLNFNPASNNSNNTAYSGENGFLPMVRSITFSVRASF</sequence>
<dbReference type="Pfam" id="PF07715">
    <property type="entry name" value="Plug"/>
    <property type="match status" value="1"/>
</dbReference>
<dbReference type="InterPro" id="IPR039426">
    <property type="entry name" value="TonB-dep_rcpt-like"/>
</dbReference>
<dbReference type="GO" id="GO:0009279">
    <property type="term" value="C:cell outer membrane"/>
    <property type="evidence" value="ECO:0007669"/>
    <property type="project" value="UniProtKB-SubCell"/>
</dbReference>
<keyword evidence="11" id="KW-1185">Reference proteome</keyword>
<name>A0A1W2C0S7_9SPHI</name>
<organism evidence="10 11">
    <name type="scientific">Pedobacter nyackensis</name>
    <dbReference type="NCBI Taxonomy" id="475255"/>
    <lineage>
        <taxon>Bacteria</taxon>
        <taxon>Pseudomonadati</taxon>
        <taxon>Bacteroidota</taxon>
        <taxon>Sphingobacteriia</taxon>
        <taxon>Sphingobacteriales</taxon>
        <taxon>Sphingobacteriaceae</taxon>
        <taxon>Pedobacter</taxon>
    </lineage>
</organism>
<feature type="chain" id="PRO_5012438858" evidence="8">
    <location>
        <begin position="22"/>
        <end position="1131"/>
    </location>
</feature>
<dbReference type="InterPro" id="IPR037066">
    <property type="entry name" value="Plug_dom_sf"/>
</dbReference>
<keyword evidence="8" id="KW-0732">Signal</keyword>
<feature type="signal peptide" evidence="8">
    <location>
        <begin position="1"/>
        <end position="21"/>
    </location>
</feature>
<dbReference type="InterPro" id="IPR008969">
    <property type="entry name" value="CarboxyPept-like_regulatory"/>
</dbReference>
<evidence type="ECO:0000256" key="1">
    <source>
        <dbReference type="ARBA" id="ARBA00004571"/>
    </source>
</evidence>
<evidence type="ECO:0000313" key="10">
    <source>
        <dbReference type="EMBL" id="SMC78512.1"/>
    </source>
</evidence>
<dbReference type="STRING" id="475255.SAMN04488101_10312"/>
<evidence type="ECO:0000256" key="2">
    <source>
        <dbReference type="ARBA" id="ARBA00022448"/>
    </source>
</evidence>
<dbReference type="InterPro" id="IPR023996">
    <property type="entry name" value="TonB-dep_OMP_SusC/RagA"/>
</dbReference>
<evidence type="ECO:0000256" key="8">
    <source>
        <dbReference type="SAM" id="SignalP"/>
    </source>
</evidence>
<proteinExistence type="inferred from homology"/>
<dbReference type="Gene3D" id="2.40.170.20">
    <property type="entry name" value="TonB-dependent receptor, beta-barrel domain"/>
    <property type="match status" value="1"/>
</dbReference>
<dbReference type="NCBIfam" id="TIGR04057">
    <property type="entry name" value="SusC_RagA_signa"/>
    <property type="match status" value="1"/>
</dbReference>
<evidence type="ECO:0000256" key="4">
    <source>
        <dbReference type="ARBA" id="ARBA00022692"/>
    </source>
</evidence>
<keyword evidence="3 7" id="KW-1134">Transmembrane beta strand</keyword>
<dbReference type="Gene3D" id="2.170.130.10">
    <property type="entry name" value="TonB-dependent receptor, plug domain"/>
    <property type="match status" value="1"/>
</dbReference>
<comment type="similarity">
    <text evidence="7">Belongs to the TonB-dependent receptor family.</text>
</comment>
<evidence type="ECO:0000256" key="5">
    <source>
        <dbReference type="ARBA" id="ARBA00023136"/>
    </source>
</evidence>
<reference evidence="10 11" key="1">
    <citation type="submission" date="2017-04" db="EMBL/GenBank/DDBJ databases">
        <authorList>
            <person name="Afonso C.L."/>
            <person name="Miller P.J."/>
            <person name="Scott M.A."/>
            <person name="Spackman E."/>
            <person name="Goraichik I."/>
            <person name="Dimitrov K.M."/>
            <person name="Suarez D.L."/>
            <person name="Swayne D.E."/>
        </authorList>
    </citation>
    <scope>NUCLEOTIDE SEQUENCE [LARGE SCALE GENOMIC DNA]</scope>
    <source>
        <strain evidence="10 11">DSM 19625</strain>
    </source>
</reference>
<comment type="subcellular location">
    <subcellularLocation>
        <location evidence="1 7">Cell outer membrane</location>
        <topology evidence="1 7">Multi-pass membrane protein</topology>
    </subcellularLocation>
</comment>
<dbReference type="InterPro" id="IPR023997">
    <property type="entry name" value="TonB-dep_OMP_SusC/RagA_CS"/>
</dbReference>
<feature type="domain" description="TonB-dependent receptor plug" evidence="9">
    <location>
        <begin position="116"/>
        <end position="235"/>
    </location>
</feature>
<evidence type="ECO:0000313" key="11">
    <source>
        <dbReference type="Proteomes" id="UP000192678"/>
    </source>
</evidence>
<dbReference type="RefSeq" id="WP_084288810.1">
    <property type="nucleotide sequence ID" value="NZ_FWYB01000003.1"/>
</dbReference>
<evidence type="ECO:0000259" key="9">
    <source>
        <dbReference type="Pfam" id="PF07715"/>
    </source>
</evidence>
<protein>
    <submittedName>
        <fullName evidence="10">Iron complex outermembrane recepter protein</fullName>
    </submittedName>
</protein>
<dbReference type="Proteomes" id="UP000192678">
    <property type="component" value="Unassembled WGS sequence"/>
</dbReference>
<keyword evidence="5 7" id="KW-0472">Membrane</keyword>
<evidence type="ECO:0000256" key="3">
    <source>
        <dbReference type="ARBA" id="ARBA00022452"/>
    </source>
</evidence>
<evidence type="ECO:0000256" key="7">
    <source>
        <dbReference type="PROSITE-ProRule" id="PRU01360"/>
    </source>
</evidence>
<gene>
    <name evidence="10" type="ORF">SAMN04488101_10312</name>
</gene>
<dbReference type="EMBL" id="FWYB01000003">
    <property type="protein sequence ID" value="SMC78512.1"/>
    <property type="molecule type" value="Genomic_DNA"/>
</dbReference>
<keyword evidence="6 7" id="KW-0998">Cell outer membrane</keyword>
<evidence type="ECO:0000256" key="6">
    <source>
        <dbReference type="ARBA" id="ARBA00023237"/>
    </source>
</evidence>